<dbReference type="SMART" id="SM00943">
    <property type="entry name" value="Prim-Pol"/>
    <property type="match status" value="1"/>
</dbReference>
<keyword evidence="6" id="KW-1185">Reference proteome</keyword>
<evidence type="ECO:0000256" key="2">
    <source>
        <dbReference type="ARBA" id="ARBA00022801"/>
    </source>
</evidence>
<dbReference type="RefSeq" id="WP_168087026.1">
    <property type="nucleotide sequence ID" value="NZ_BHZH01000018.1"/>
</dbReference>
<reference evidence="5 6" key="1">
    <citation type="submission" date="2020-03" db="EMBL/GenBank/DDBJ databases">
        <title>Draft genome of Streptomyces sp. ventii, isolated from the Axial Seamount in the Pacific Ocean, and resequencing of the two type strains Streptomyces lonarensis strain NCL 716 and Streptomyces bohaiensis strain 11A07.</title>
        <authorList>
            <person name="Loughran R.M."/>
            <person name="Pfannmuller K.M."/>
            <person name="Wasson B.J."/>
            <person name="Deadmond M.C."/>
            <person name="Paddock B.E."/>
            <person name="Koyack M.J."/>
            <person name="Gallegos D.A."/>
            <person name="Mitchell E.A."/>
            <person name="Ushijima B."/>
            <person name="Saw J.H."/>
            <person name="Mcphail K.L."/>
            <person name="Videau P."/>
        </authorList>
    </citation>
    <scope>NUCLEOTIDE SEQUENCE [LARGE SCALE GENOMIC DNA]</scope>
    <source>
        <strain evidence="5 6">11A07</strain>
    </source>
</reference>
<evidence type="ECO:0000256" key="3">
    <source>
        <dbReference type="ARBA" id="ARBA00022840"/>
    </source>
</evidence>
<comment type="caution">
    <text evidence="5">The sequence shown here is derived from an EMBL/GenBank/DDBJ whole genome shotgun (WGS) entry which is preliminary data.</text>
</comment>
<dbReference type="InterPro" id="IPR006500">
    <property type="entry name" value="Helicase_put_C_phage/plasmid"/>
</dbReference>
<accession>A0ABX1CD04</accession>
<dbReference type="Proteomes" id="UP000727056">
    <property type="component" value="Unassembled WGS sequence"/>
</dbReference>
<dbReference type="NCBIfam" id="TIGR01613">
    <property type="entry name" value="primase_Cterm"/>
    <property type="match status" value="1"/>
</dbReference>
<proteinExistence type="predicted"/>
<dbReference type="InterPro" id="IPR014015">
    <property type="entry name" value="Helicase_SF3_DNA-vir"/>
</dbReference>
<evidence type="ECO:0000259" key="4">
    <source>
        <dbReference type="PROSITE" id="PS51206"/>
    </source>
</evidence>
<dbReference type="InterPro" id="IPR027417">
    <property type="entry name" value="P-loop_NTPase"/>
</dbReference>
<sequence>MNIATPIEGAEWLVRHGFAVFPVDHPSLPTCAGIGVGHDPRACDQRGKHCAVPHTKRYARTVDEIPALFGTAPRNVGISVGASSGPAGMQLLVMDSDAEGELERIAAALDEEVPPTMRVITAKGHHDYFWAPAGLKIGNRLGGLRDVFAGDVRSGNAYVIGPGSLHATGAIYTLVDPEQPPVEAPKWLLDQLLNRFAPGDRLSVGTSSSGAAATVTAEDFLAVGASDLSRVDKYTQSAVAKECDAIRVAPDGEQNNTINRAAFSVGTLVGAGAIPESAARAALEAAARDGGHPEGRALQAIASGLDAGIATPRTPWPPVATKQRHVWAVPPPAAGAGTPATFTAGATALDAAPAGAGWEPPQETPALHQVPMPRREWDDMGNAQRVVDRYGTQIRWIADTEQWAVYDAGRWAMKAGATRVWTLVIATVDQMDDEMGQYSDEPPTFPEGYKPSKHEQLTEREQFAKFIREQRMRPKLAAAREVLQAHPEVQCYMDAFDTQEMLLNVGNGVVNLATGELGAHDRELYLMQQSPVCFDPTATAPQFERFLAQVMPDDERRHYLARVVGYTLTASTQEQCLFIHHGTGANGKSVFVRIIMALFGDYGQAVPRSTLLAKKADGIPNDVARMLGKRFLSTSETSAGKRLDDELVKSLTGQEGGVSARFMRGEFFDFEPVGKIHISTNYLPDIGAGHGIERRLQDIGWDVTIPAGQRDPRLADRIIAAELPGVLNWAIRGCLDWQADGLRVPDAVREKTLQHLRDSDPLVLWMQEACDTEVPADSWAYTSELHASYKTWAESAALRPMSVRAFSTAMVERGFAKGQHPTDRKSVLFGIKTTLGVFR</sequence>
<keyword evidence="2" id="KW-0378">Hydrolase</keyword>
<name>A0ABX1CD04_9ACTN</name>
<protein>
    <recommendedName>
        <fullName evidence="4">SF3 helicase domain-containing protein</fullName>
    </recommendedName>
</protein>
<dbReference type="InterPro" id="IPR051620">
    <property type="entry name" value="ORF904-like_C"/>
</dbReference>
<keyword evidence="1" id="KW-0547">Nucleotide-binding</keyword>
<evidence type="ECO:0000313" key="6">
    <source>
        <dbReference type="Proteomes" id="UP000727056"/>
    </source>
</evidence>
<dbReference type="InterPro" id="IPR014818">
    <property type="entry name" value="Phage/plasmid_primase_P4_C"/>
</dbReference>
<dbReference type="SMART" id="SM00885">
    <property type="entry name" value="D5_N"/>
    <property type="match status" value="1"/>
</dbReference>
<dbReference type="PANTHER" id="PTHR35372:SF2">
    <property type="entry name" value="SF3 HELICASE DOMAIN-CONTAINING PROTEIN"/>
    <property type="match status" value="1"/>
</dbReference>
<evidence type="ECO:0000313" key="5">
    <source>
        <dbReference type="EMBL" id="NJQ14194.1"/>
    </source>
</evidence>
<dbReference type="Gene3D" id="3.40.50.300">
    <property type="entry name" value="P-loop containing nucleotide triphosphate hydrolases"/>
    <property type="match status" value="1"/>
</dbReference>
<dbReference type="Pfam" id="PF09250">
    <property type="entry name" value="Prim-Pol"/>
    <property type="match status" value="1"/>
</dbReference>
<keyword evidence="3" id="KW-0067">ATP-binding</keyword>
<dbReference type="SUPFAM" id="SSF56747">
    <property type="entry name" value="Prim-pol domain"/>
    <property type="match status" value="1"/>
</dbReference>
<feature type="domain" description="SF3 helicase" evidence="4">
    <location>
        <begin position="555"/>
        <end position="714"/>
    </location>
</feature>
<organism evidence="5 6">
    <name type="scientific">Streptomyces bohaiensis</name>
    <dbReference type="NCBI Taxonomy" id="1431344"/>
    <lineage>
        <taxon>Bacteria</taxon>
        <taxon>Bacillati</taxon>
        <taxon>Actinomycetota</taxon>
        <taxon>Actinomycetes</taxon>
        <taxon>Kitasatosporales</taxon>
        <taxon>Streptomycetaceae</taxon>
        <taxon>Streptomyces</taxon>
    </lineage>
</organism>
<gene>
    <name evidence="5" type="ORF">HCN52_04390</name>
</gene>
<dbReference type="CDD" id="cd04859">
    <property type="entry name" value="Prim_Pol"/>
    <property type="match status" value="1"/>
</dbReference>
<dbReference type="InterPro" id="IPR015330">
    <property type="entry name" value="DNA_primase/pol_bifunc_N"/>
</dbReference>
<dbReference type="PROSITE" id="PS51206">
    <property type="entry name" value="SF3_HELICASE_1"/>
    <property type="match status" value="1"/>
</dbReference>
<dbReference type="Pfam" id="PF08706">
    <property type="entry name" value="D5_N"/>
    <property type="match status" value="1"/>
</dbReference>
<dbReference type="EMBL" id="JAAVJC010000018">
    <property type="protein sequence ID" value="NJQ14194.1"/>
    <property type="molecule type" value="Genomic_DNA"/>
</dbReference>
<evidence type="ECO:0000256" key="1">
    <source>
        <dbReference type="ARBA" id="ARBA00022741"/>
    </source>
</evidence>
<dbReference type="PANTHER" id="PTHR35372">
    <property type="entry name" value="ATP BINDING PROTEIN-RELATED"/>
    <property type="match status" value="1"/>
</dbReference>